<dbReference type="EMBL" id="JW866840">
    <property type="protein sequence ID" value="AFO99357.1"/>
    <property type="molecule type" value="mRNA"/>
</dbReference>
<dbReference type="PANTHER" id="PTHR14490">
    <property type="entry name" value="ZINC FINGER, ZZ TYPE"/>
    <property type="match status" value="1"/>
</dbReference>
<name>V9KMG4_CALMI</name>
<reference evidence="5" key="1">
    <citation type="journal article" date="2014" name="Nature">
        <title>Elephant shark genome provides unique insights into gnathostome evolution.</title>
        <authorList>
            <consortium name="International Elephant Shark Genome Sequencing Consortium"/>
            <person name="Venkatesh B."/>
            <person name="Lee A.P."/>
            <person name="Ravi V."/>
            <person name="Maurya A.K."/>
            <person name="Lian M.M."/>
            <person name="Swann J.B."/>
            <person name="Ohta Y."/>
            <person name="Flajnik M.F."/>
            <person name="Sutoh Y."/>
            <person name="Kasahara M."/>
            <person name="Hoon S."/>
            <person name="Gangu V."/>
            <person name="Roy S.W."/>
            <person name="Irimia M."/>
            <person name="Korzh V."/>
            <person name="Kondrychyn I."/>
            <person name="Lim Z.W."/>
            <person name="Tay B.H."/>
            <person name="Tohari S."/>
            <person name="Kong K.W."/>
            <person name="Ho S."/>
            <person name="Lorente-Galdos B."/>
            <person name="Quilez J."/>
            <person name="Marques-Bonet T."/>
            <person name="Raney B.J."/>
            <person name="Ingham P.W."/>
            <person name="Tay A."/>
            <person name="Hillier L.W."/>
            <person name="Minx P."/>
            <person name="Boehm T."/>
            <person name="Wilson R.K."/>
            <person name="Brenner S."/>
            <person name="Warren W.C."/>
        </authorList>
    </citation>
    <scope>NUCLEOTIDE SEQUENCE</scope>
    <source>
        <tissue evidence="5">Intestine</tissue>
    </source>
</reference>
<feature type="domain" description="Kri1-like C-terminal" evidence="4">
    <location>
        <begin position="145"/>
        <end position="231"/>
    </location>
</feature>
<dbReference type="GO" id="GO:0030686">
    <property type="term" value="C:90S preribosome"/>
    <property type="evidence" value="ECO:0007669"/>
    <property type="project" value="TreeGrafter"/>
</dbReference>
<evidence type="ECO:0000256" key="2">
    <source>
        <dbReference type="ARBA" id="ARBA00017294"/>
    </source>
</evidence>
<feature type="region of interest" description="Disordered" evidence="3">
    <location>
        <begin position="46"/>
        <end position="129"/>
    </location>
</feature>
<dbReference type="Pfam" id="PF12936">
    <property type="entry name" value="Kri1_C"/>
    <property type="match status" value="1"/>
</dbReference>
<feature type="compositionally biased region" description="Basic residues" evidence="3">
    <location>
        <begin position="219"/>
        <end position="232"/>
    </location>
</feature>
<comment type="similarity">
    <text evidence="1">Belongs to the KRI1 family.</text>
</comment>
<organism evidence="5">
    <name type="scientific">Callorhinchus milii</name>
    <name type="common">Ghost shark</name>
    <dbReference type="NCBI Taxonomy" id="7868"/>
    <lineage>
        <taxon>Eukaryota</taxon>
        <taxon>Metazoa</taxon>
        <taxon>Chordata</taxon>
        <taxon>Craniata</taxon>
        <taxon>Vertebrata</taxon>
        <taxon>Chondrichthyes</taxon>
        <taxon>Holocephali</taxon>
        <taxon>Chimaeriformes</taxon>
        <taxon>Callorhinchidae</taxon>
        <taxon>Callorhinchus</taxon>
    </lineage>
</organism>
<dbReference type="GO" id="GO:0005730">
    <property type="term" value="C:nucleolus"/>
    <property type="evidence" value="ECO:0007669"/>
    <property type="project" value="TreeGrafter"/>
</dbReference>
<feature type="region of interest" description="Disordered" evidence="3">
    <location>
        <begin position="1"/>
        <end position="31"/>
    </location>
</feature>
<evidence type="ECO:0000256" key="3">
    <source>
        <dbReference type="SAM" id="MobiDB-lite"/>
    </source>
</evidence>
<evidence type="ECO:0000313" key="5">
    <source>
        <dbReference type="EMBL" id="AFO99357.1"/>
    </source>
</evidence>
<evidence type="ECO:0000259" key="4">
    <source>
        <dbReference type="Pfam" id="PF12936"/>
    </source>
</evidence>
<feature type="region of interest" description="Disordered" evidence="3">
    <location>
        <begin position="216"/>
        <end position="344"/>
    </location>
</feature>
<feature type="compositionally biased region" description="Acidic residues" evidence="3">
    <location>
        <begin position="267"/>
        <end position="276"/>
    </location>
</feature>
<protein>
    <recommendedName>
        <fullName evidence="2">Protein KRI1 homolog</fullName>
    </recommendedName>
</protein>
<dbReference type="InterPro" id="IPR018034">
    <property type="entry name" value="Kri1"/>
</dbReference>
<dbReference type="InterPro" id="IPR024626">
    <property type="entry name" value="Kri1-like_C"/>
</dbReference>
<dbReference type="GO" id="GO:0000447">
    <property type="term" value="P:endonucleolytic cleavage in ITS1 to separate SSU-rRNA from 5.8S rRNA and LSU-rRNA from tricistronic rRNA transcript (SSU-rRNA, 5.8S rRNA, LSU-rRNA)"/>
    <property type="evidence" value="ECO:0007669"/>
    <property type="project" value="TreeGrafter"/>
</dbReference>
<dbReference type="Pfam" id="PF05178">
    <property type="entry name" value="Kri1"/>
    <property type="match status" value="1"/>
</dbReference>
<accession>V9KMG4</accession>
<proteinExistence type="evidence at transcript level"/>
<dbReference type="PANTHER" id="PTHR14490:SF5">
    <property type="entry name" value="PROTEIN KRI1 HOMOLOG"/>
    <property type="match status" value="1"/>
</dbReference>
<feature type="compositionally biased region" description="Basic residues" evidence="3">
    <location>
        <begin position="245"/>
        <end position="256"/>
    </location>
</feature>
<dbReference type="AlphaFoldDB" id="V9KMG4"/>
<evidence type="ECO:0000256" key="1">
    <source>
        <dbReference type="ARBA" id="ARBA00007473"/>
    </source>
</evidence>
<sequence>MDKLQQLKEITGNENVGFSERDLEEDFDPAKHDQLMQRFFSDQYYGAGEEEKPQFENEDELEGGWNWDTWTGNEGGEGWQEETAPLHCEDPDFIMDADYDPSQQGATSKKKRKQEAPLMGKKRRKSKFAEAISKEKPVFDPKDSSFERYLDEYYQLDYEDIIDDLPCRFKYRQVQPNDFGLCTEEILAADDKELNAWCSLKKTCQYRSQEEELHDVKVYQKKGRNQNKKSRTLKSLALDEDLVQRKQKTGKKRRDKLTKPRTAGEEGSGEGDEDEAGPSSSKRARREPEEEEEDSRGDLGAILVPKGRESDGSVGTNTVGRDDREIVPPDGQKATGKPARRARKFRKRRYSKLRLNMVPVGGQIFSCQRLNSYGLNPRKMRFKYMKRSKD</sequence>